<comment type="caution">
    <text evidence="2">The sequence shown here is derived from an EMBL/GenBank/DDBJ whole genome shotgun (WGS) entry which is preliminary data.</text>
</comment>
<dbReference type="AlphaFoldDB" id="A0A8K0VDC8"/>
<accession>A0A8K0VDC8</accession>
<evidence type="ECO:0000259" key="1">
    <source>
        <dbReference type="Pfam" id="PF01636"/>
    </source>
</evidence>
<keyword evidence="3" id="KW-1185">Reference proteome</keyword>
<gene>
    <name evidence="2" type="ORF">JL811_07485</name>
</gene>
<dbReference type="SUPFAM" id="SSF56112">
    <property type="entry name" value="Protein kinase-like (PK-like)"/>
    <property type="match status" value="1"/>
</dbReference>
<sequence>MTLAALAAQAAAHWGGRPLALIRNRENAVFRMELPGGRRAALRLHRQGYQSASAIGSELWWCGALAAQGLPVPRPLPGRDGGLLMRLAGGRLASAVEWLPGDPLGEAGKPLAAPVEMQLRRHHALGRLLARIHDATDAMQMPGTFDRPCWGLDGLLGDTPFWGRFWEHPALTAPEAARMAGVRLALRDRLAGALQGQVPAPVHADVLRENVLVAGETLSLIDFDDCGTGFRLYDLGTVLSQNLYEAAREEIRAALIEGYSTLRPADPALVDLFTLARTLASVGWTMPRLAPDDPVNRSHIARALLCADRVLG</sequence>
<name>A0A8K0VDC8_9RHOB</name>
<dbReference type="InterPro" id="IPR002575">
    <property type="entry name" value="Aminoglycoside_PTrfase"/>
</dbReference>
<dbReference type="Pfam" id="PF01636">
    <property type="entry name" value="APH"/>
    <property type="match status" value="1"/>
</dbReference>
<feature type="domain" description="Aminoglycoside phosphotransferase" evidence="1">
    <location>
        <begin position="25"/>
        <end position="265"/>
    </location>
</feature>
<dbReference type="RefSeq" id="WP_202687853.1">
    <property type="nucleotide sequence ID" value="NZ_JAESVN010000002.1"/>
</dbReference>
<organism evidence="2 3">
    <name type="scientific">Szabonella alba</name>
    <dbReference type="NCBI Taxonomy" id="2804194"/>
    <lineage>
        <taxon>Bacteria</taxon>
        <taxon>Pseudomonadati</taxon>
        <taxon>Pseudomonadota</taxon>
        <taxon>Alphaproteobacteria</taxon>
        <taxon>Rhodobacterales</taxon>
        <taxon>Paracoccaceae</taxon>
        <taxon>Szabonella</taxon>
    </lineage>
</organism>
<dbReference type="Gene3D" id="3.90.1200.10">
    <property type="match status" value="1"/>
</dbReference>
<dbReference type="Proteomes" id="UP000648908">
    <property type="component" value="Unassembled WGS sequence"/>
</dbReference>
<evidence type="ECO:0000313" key="2">
    <source>
        <dbReference type="EMBL" id="MBL4917065.1"/>
    </source>
</evidence>
<evidence type="ECO:0000313" key="3">
    <source>
        <dbReference type="Proteomes" id="UP000648908"/>
    </source>
</evidence>
<reference evidence="2" key="1">
    <citation type="submission" date="2021-01" db="EMBL/GenBank/DDBJ databases">
        <title>Tabrizicola alba sp. nov. a motile alkaliphilic bacterium isolated from a soda lake.</title>
        <authorList>
            <person name="Szuroczki S."/>
            <person name="Abbaszade G."/>
            <person name="Schumann P."/>
            <person name="Toth E."/>
        </authorList>
    </citation>
    <scope>NUCLEOTIDE SEQUENCE</scope>
    <source>
        <strain evidence="2">DMG-N-6</strain>
    </source>
</reference>
<proteinExistence type="predicted"/>
<protein>
    <submittedName>
        <fullName evidence="2">Phosphotransferase</fullName>
    </submittedName>
</protein>
<dbReference type="EMBL" id="JAESVN010000002">
    <property type="protein sequence ID" value="MBL4917065.1"/>
    <property type="molecule type" value="Genomic_DNA"/>
</dbReference>
<dbReference type="InterPro" id="IPR011009">
    <property type="entry name" value="Kinase-like_dom_sf"/>
</dbReference>